<dbReference type="Proteomes" id="UP001238163">
    <property type="component" value="Unassembled WGS sequence"/>
</dbReference>
<sequence length="346" mass="36100">MHYPADPNPKNNTTPPHHAPRTIHALASYLADDFPATAGAGAGAAITATTPPDTNSTSTALGRVHSIFTHAINISIGDTLLTLCDDPSAGIPDSVVLSPADFARLQLRCDDPVRIARHQLLFASSPTPTTPTTAVALTGPNYDNRFPSNVSIALPTLLHDRLDAIDAAFLAGHRLPAGAEERFPLLLAAIAAADHAACATHLRALIGLGPGLTPATDDALLGLLAVHAFLTATTTTTTAATALPMPARPQFPALVSRLAATLTTAVSHKYLRCAAQDRFAQPLIHSVLAIMTAPTSPQATTAPFPTPDASALRRLVATGHSSGRDTLRGVVLTIRRIFATHHAPNR</sequence>
<evidence type="ECO:0000313" key="2">
    <source>
        <dbReference type="EMBL" id="MDQ0290797.1"/>
    </source>
</evidence>
<feature type="compositionally biased region" description="Low complexity" evidence="1">
    <location>
        <begin position="1"/>
        <end position="16"/>
    </location>
</feature>
<dbReference type="InterPro" id="IPR021530">
    <property type="entry name" value="AllH-like"/>
</dbReference>
<accession>A0AAE3VHN3</accession>
<feature type="region of interest" description="Disordered" evidence="1">
    <location>
        <begin position="1"/>
        <end position="20"/>
    </location>
</feature>
<gene>
    <name evidence="2" type="ORF">J3R75_002904</name>
</gene>
<reference evidence="2" key="1">
    <citation type="submission" date="2023-07" db="EMBL/GenBank/DDBJ databases">
        <title>Genomic Encyclopedia of Type Strains, Phase IV (KMG-IV): sequencing the most valuable type-strain genomes for metagenomic binning, comparative biology and taxonomic classification.</title>
        <authorList>
            <person name="Goeker M."/>
        </authorList>
    </citation>
    <scope>NUCLEOTIDE SEQUENCE</scope>
    <source>
        <strain evidence="2">DSM 24202</strain>
    </source>
</reference>
<dbReference type="RefSeq" id="WP_307262703.1">
    <property type="nucleotide sequence ID" value="NZ_JAUSVL010000001.1"/>
</dbReference>
<evidence type="ECO:0000313" key="3">
    <source>
        <dbReference type="Proteomes" id="UP001238163"/>
    </source>
</evidence>
<proteinExistence type="predicted"/>
<protein>
    <recommendedName>
        <fullName evidence="4">DUF2877 domain-containing protein</fullName>
    </recommendedName>
</protein>
<evidence type="ECO:0000256" key="1">
    <source>
        <dbReference type="SAM" id="MobiDB-lite"/>
    </source>
</evidence>
<dbReference type="Pfam" id="PF11392">
    <property type="entry name" value="AllH"/>
    <property type="match status" value="1"/>
</dbReference>
<name>A0AAE3VHN3_9BACT</name>
<keyword evidence="3" id="KW-1185">Reference proteome</keyword>
<comment type="caution">
    <text evidence="2">The sequence shown here is derived from an EMBL/GenBank/DDBJ whole genome shotgun (WGS) entry which is preliminary data.</text>
</comment>
<dbReference type="EMBL" id="JAUSVL010000001">
    <property type="protein sequence ID" value="MDQ0290797.1"/>
    <property type="molecule type" value="Genomic_DNA"/>
</dbReference>
<organism evidence="2 3">
    <name type="scientific">Oligosphaera ethanolica</name>
    <dbReference type="NCBI Taxonomy" id="760260"/>
    <lineage>
        <taxon>Bacteria</taxon>
        <taxon>Pseudomonadati</taxon>
        <taxon>Lentisphaerota</taxon>
        <taxon>Oligosphaeria</taxon>
        <taxon>Oligosphaerales</taxon>
        <taxon>Oligosphaeraceae</taxon>
        <taxon>Oligosphaera</taxon>
    </lineage>
</organism>
<evidence type="ECO:0008006" key="4">
    <source>
        <dbReference type="Google" id="ProtNLM"/>
    </source>
</evidence>
<dbReference type="AlphaFoldDB" id="A0AAE3VHN3"/>